<dbReference type="PANTHER" id="PTHR33112:SF10">
    <property type="entry name" value="TOL"/>
    <property type="match status" value="1"/>
</dbReference>
<protein>
    <submittedName>
        <fullName evidence="2">HET-domain-containing protein</fullName>
    </submittedName>
</protein>
<keyword evidence="3" id="KW-1185">Reference proteome</keyword>
<evidence type="ECO:0000313" key="3">
    <source>
        <dbReference type="Proteomes" id="UP000605986"/>
    </source>
</evidence>
<dbReference type="EMBL" id="JAADJG010000057">
    <property type="protein sequence ID" value="KAF4456489.1"/>
    <property type="molecule type" value="Genomic_DNA"/>
</dbReference>
<name>A0A8H4KVM2_9HYPO</name>
<dbReference type="Pfam" id="PF06985">
    <property type="entry name" value="HET"/>
    <property type="match status" value="1"/>
</dbReference>
<accession>A0A8H4KVM2</accession>
<dbReference type="PANTHER" id="PTHR33112">
    <property type="entry name" value="DOMAIN PROTEIN, PUTATIVE-RELATED"/>
    <property type="match status" value="1"/>
</dbReference>
<dbReference type="OrthoDB" id="47007at2759"/>
<evidence type="ECO:0000259" key="1">
    <source>
        <dbReference type="Pfam" id="PF06985"/>
    </source>
</evidence>
<gene>
    <name evidence="2" type="ORF">F53441_1393</name>
</gene>
<evidence type="ECO:0000313" key="2">
    <source>
        <dbReference type="EMBL" id="KAF4456489.1"/>
    </source>
</evidence>
<organism evidence="2 3">
    <name type="scientific">Fusarium austroafricanum</name>
    <dbReference type="NCBI Taxonomy" id="2364996"/>
    <lineage>
        <taxon>Eukaryota</taxon>
        <taxon>Fungi</taxon>
        <taxon>Dikarya</taxon>
        <taxon>Ascomycota</taxon>
        <taxon>Pezizomycotina</taxon>
        <taxon>Sordariomycetes</taxon>
        <taxon>Hypocreomycetidae</taxon>
        <taxon>Hypocreales</taxon>
        <taxon>Nectriaceae</taxon>
        <taxon>Fusarium</taxon>
        <taxon>Fusarium concolor species complex</taxon>
    </lineage>
</organism>
<dbReference type="AlphaFoldDB" id="A0A8H4KVM2"/>
<reference evidence="2" key="1">
    <citation type="submission" date="2020-01" db="EMBL/GenBank/DDBJ databases">
        <title>Identification and distribution of gene clusters putatively required for synthesis of sphingolipid metabolism inhibitors in phylogenetically diverse species of the filamentous fungus Fusarium.</title>
        <authorList>
            <person name="Kim H.-S."/>
            <person name="Busman M."/>
            <person name="Brown D.W."/>
            <person name="Divon H."/>
            <person name="Uhlig S."/>
            <person name="Proctor R.H."/>
        </authorList>
    </citation>
    <scope>NUCLEOTIDE SEQUENCE</scope>
    <source>
        <strain evidence="2">NRRL 53441</strain>
    </source>
</reference>
<dbReference type="InterPro" id="IPR010730">
    <property type="entry name" value="HET"/>
</dbReference>
<feature type="domain" description="Heterokaryon incompatibility" evidence="1">
    <location>
        <begin position="174"/>
        <end position="325"/>
    </location>
</feature>
<dbReference type="Proteomes" id="UP000605986">
    <property type="component" value="Unassembled WGS sequence"/>
</dbReference>
<sequence length="658" mass="74867">MESCQACSEFFNLSFEVAHSGQPAYRTCSFGERRKIKESKLQGCELCSKIFEFIEERYGSDYDAEPAKDRMFKTILYGSTLESDKRRAGRKQECASLISFKWVLGNGDVLQQRCFSVWVTEDEGSPGEENPLNKKGSLELQEAFELPSRILCLKDDTGTDIVKLVETKGSRGAYCALSHCWGRRNKHPLKTNDANIRDHLTDIPMSSLPKTFRDAIDLTRGVGIKYLWIDSLCIIQDDDSDWDHEAKKMASVYRRAALVIAAADAHDSTDGLFLARRPKPEVFHLPITSSRGHVMSTCFVAETSPQSIDWGIRGPLRERGWAFQEWYLARRLAFFTSTGIKWKCQRQEINERGNAVKLELDESVSWLHCLEIYSEKKLTVSSDRITALLGIAAELTKKTEDSFREDLGIWEKSLAIQLLWKQLEEPRGELSLPSWCWAAAGGKKDWMVKFGGRSRLQTTFDGITQAAKPTHSQAVSASGCLMPVTIGPQLEKCCIDNMWRVFDIEERAILSGNEWWFESGNIRGFPLCNPHEEHSVFGLAVLDIGTSCSECSCFILGSTDGRICDTDDYDYCHETMRSFKYCRKSRDLTTNYWALLLQPVEGPQPVNNTPTKSGIARLWQYGMRKTELQRKFKRVGIALLWRHNIKKGQFKDEGFEII</sequence>
<proteinExistence type="predicted"/>
<comment type="caution">
    <text evidence="2">The sequence shown here is derived from an EMBL/GenBank/DDBJ whole genome shotgun (WGS) entry which is preliminary data.</text>
</comment>